<feature type="domain" description="Alpha/beta hydrolase fold-3" evidence="2">
    <location>
        <begin position="88"/>
        <end position="291"/>
    </location>
</feature>
<dbReference type="EMBL" id="BAAAOH010000001">
    <property type="protein sequence ID" value="GAA1996687.1"/>
    <property type="molecule type" value="Genomic_DNA"/>
</dbReference>
<dbReference type="InterPro" id="IPR013094">
    <property type="entry name" value="AB_hydrolase_3"/>
</dbReference>
<dbReference type="InterPro" id="IPR029058">
    <property type="entry name" value="AB_hydrolase_fold"/>
</dbReference>
<evidence type="ECO:0000313" key="4">
    <source>
        <dbReference type="Proteomes" id="UP001500326"/>
    </source>
</evidence>
<dbReference type="Gene3D" id="3.40.50.1820">
    <property type="entry name" value="alpha/beta hydrolase"/>
    <property type="match status" value="1"/>
</dbReference>
<dbReference type="SUPFAM" id="SSF53474">
    <property type="entry name" value="alpha/beta-Hydrolases"/>
    <property type="match status" value="1"/>
</dbReference>
<proteinExistence type="predicted"/>
<dbReference type="GO" id="GO:0016787">
    <property type="term" value="F:hydrolase activity"/>
    <property type="evidence" value="ECO:0007669"/>
    <property type="project" value="UniProtKB-KW"/>
</dbReference>
<evidence type="ECO:0000256" key="1">
    <source>
        <dbReference type="ARBA" id="ARBA00022801"/>
    </source>
</evidence>
<dbReference type="Pfam" id="PF07859">
    <property type="entry name" value="Abhydrolase_3"/>
    <property type="match status" value="1"/>
</dbReference>
<accession>A0ABP5EEF4</accession>
<protein>
    <submittedName>
        <fullName evidence="3">Alpha/beta hydrolase</fullName>
    </submittedName>
</protein>
<comment type="caution">
    <text evidence="3">The sequence shown here is derived from an EMBL/GenBank/DDBJ whole genome shotgun (WGS) entry which is preliminary data.</text>
</comment>
<reference evidence="4" key="1">
    <citation type="journal article" date="2019" name="Int. J. Syst. Evol. Microbiol.">
        <title>The Global Catalogue of Microorganisms (GCM) 10K type strain sequencing project: providing services to taxonomists for standard genome sequencing and annotation.</title>
        <authorList>
            <consortium name="The Broad Institute Genomics Platform"/>
            <consortium name="The Broad Institute Genome Sequencing Center for Infectious Disease"/>
            <person name="Wu L."/>
            <person name="Ma J."/>
        </authorList>
    </citation>
    <scope>NUCLEOTIDE SEQUENCE [LARGE SCALE GENOMIC DNA]</scope>
    <source>
        <strain evidence="4">JCM 14902</strain>
    </source>
</reference>
<keyword evidence="1 3" id="KW-0378">Hydrolase</keyword>
<dbReference type="PANTHER" id="PTHR48081">
    <property type="entry name" value="AB HYDROLASE SUPERFAMILY PROTEIN C4A8.06C"/>
    <property type="match status" value="1"/>
</dbReference>
<organism evidence="3 4">
    <name type="scientific">Microbacterium pumilum</name>
    <dbReference type="NCBI Taxonomy" id="344165"/>
    <lineage>
        <taxon>Bacteria</taxon>
        <taxon>Bacillati</taxon>
        <taxon>Actinomycetota</taxon>
        <taxon>Actinomycetes</taxon>
        <taxon>Micrococcales</taxon>
        <taxon>Microbacteriaceae</taxon>
        <taxon>Microbacterium</taxon>
    </lineage>
</organism>
<evidence type="ECO:0000259" key="2">
    <source>
        <dbReference type="Pfam" id="PF07859"/>
    </source>
</evidence>
<dbReference type="InterPro" id="IPR050300">
    <property type="entry name" value="GDXG_lipolytic_enzyme"/>
</dbReference>
<evidence type="ECO:0000313" key="3">
    <source>
        <dbReference type="EMBL" id="GAA1996687.1"/>
    </source>
</evidence>
<keyword evidence="4" id="KW-1185">Reference proteome</keyword>
<dbReference type="PANTHER" id="PTHR48081:SF8">
    <property type="entry name" value="ALPHA_BETA HYDROLASE FOLD-3 DOMAIN-CONTAINING PROTEIN-RELATED"/>
    <property type="match status" value="1"/>
</dbReference>
<sequence length="320" mass="34442">MDFHERMDPEHRAALAAVEGLFPADYPTMDVVDRRATSVAILDAILPAKAESETVTWQDHHAGEGDETVLVRVYRPRTADDPRPALYLIHGGGMWAGTIDFEHPTALRLAETLGCIVACVEYRLAPEHPFPAPVDDCVNGFSWLTTNTDTLGIDPNRVVIFGASAGGGLALGTTLRVRDSGGILPSFVLAIAPMIDDRTATPSNGEFDELGALLWDGSKNREGWSWYLSGGSADQYAAPARATDLAGFPPVFIDVGELDPFRDEDIAFALRLLQAGVATELHVYPGLAHGVEGMAPESALSKLIESTRLEALRRALKVLG</sequence>
<name>A0ABP5EEF4_9MICO</name>
<dbReference type="Proteomes" id="UP001500326">
    <property type="component" value="Unassembled WGS sequence"/>
</dbReference>
<gene>
    <name evidence="3" type="ORF">GCM10009777_37080</name>
</gene>